<reference evidence="2" key="1">
    <citation type="submission" date="2023-01" db="EMBL/GenBank/DDBJ databases">
        <title>Genome assembly of the deep-sea coral Lophelia pertusa.</title>
        <authorList>
            <person name="Herrera S."/>
            <person name="Cordes E."/>
        </authorList>
    </citation>
    <scope>NUCLEOTIDE SEQUENCE</scope>
    <source>
        <strain evidence="2">USNM1676648</strain>
        <tissue evidence="2">Polyp</tissue>
    </source>
</reference>
<proteinExistence type="predicted"/>
<sequence length="179" mass="20488">MNLHFQAFECRLCEVGPLPSAHCPEVVYSLTRNVLRLDLYDTSTEEDIHINQVLIDEGFALFQEESRASKMNHQNAPSTDRSPADDNTAWIDSLVENDIEVSRDDPVIKVTLRGPESPIEMNFSSMTNIGRLKSVRVEQLSVNSVILNDQPQDPHQRFWSRPTLASMPLDRQWLQEIQL</sequence>
<evidence type="ECO:0000313" key="3">
    <source>
        <dbReference type="Proteomes" id="UP001163046"/>
    </source>
</evidence>
<name>A0A9W9YKN6_9CNID</name>
<comment type="caution">
    <text evidence="2">The sequence shown here is derived from an EMBL/GenBank/DDBJ whole genome shotgun (WGS) entry which is preliminary data.</text>
</comment>
<gene>
    <name evidence="2" type="ORF">OS493_032928</name>
</gene>
<keyword evidence="3" id="KW-1185">Reference proteome</keyword>
<dbReference type="EMBL" id="MU827343">
    <property type="protein sequence ID" value="KAJ7352989.1"/>
    <property type="molecule type" value="Genomic_DNA"/>
</dbReference>
<evidence type="ECO:0000256" key="1">
    <source>
        <dbReference type="SAM" id="MobiDB-lite"/>
    </source>
</evidence>
<dbReference type="InterPro" id="IPR035437">
    <property type="entry name" value="SNase_OB-fold_sf"/>
</dbReference>
<accession>A0A9W9YKN6</accession>
<dbReference type="Proteomes" id="UP001163046">
    <property type="component" value="Unassembled WGS sequence"/>
</dbReference>
<dbReference type="Gene3D" id="2.40.50.90">
    <property type="match status" value="1"/>
</dbReference>
<dbReference type="AlphaFoldDB" id="A0A9W9YKN6"/>
<organism evidence="2 3">
    <name type="scientific">Desmophyllum pertusum</name>
    <dbReference type="NCBI Taxonomy" id="174260"/>
    <lineage>
        <taxon>Eukaryota</taxon>
        <taxon>Metazoa</taxon>
        <taxon>Cnidaria</taxon>
        <taxon>Anthozoa</taxon>
        <taxon>Hexacorallia</taxon>
        <taxon>Scleractinia</taxon>
        <taxon>Caryophylliina</taxon>
        <taxon>Caryophylliidae</taxon>
        <taxon>Desmophyllum</taxon>
    </lineage>
</organism>
<feature type="compositionally biased region" description="Polar residues" evidence="1">
    <location>
        <begin position="69"/>
        <end position="81"/>
    </location>
</feature>
<dbReference type="OrthoDB" id="66977at2759"/>
<evidence type="ECO:0000313" key="2">
    <source>
        <dbReference type="EMBL" id="KAJ7352989.1"/>
    </source>
</evidence>
<protein>
    <submittedName>
        <fullName evidence="2">Uncharacterized protein</fullName>
    </submittedName>
</protein>
<feature type="region of interest" description="Disordered" evidence="1">
    <location>
        <begin position="68"/>
        <end position="87"/>
    </location>
</feature>